<evidence type="ECO:0000256" key="7">
    <source>
        <dbReference type="ARBA" id="ARBA00047937"/>
    </source>
</evidence>
<dbReference type="GO" id="GO:0006426">
    <property type="term" value="P:glycyl-tRNA aminoacylation"/>
    <property type="evidence" value="ECO:0007669"/>
    <property type="project" value="UniProtKB-UniRule"/>
</dbReference>
<dbReference type="EC" id="6.1.1.14" evidence="8"/>
<dbReference type="GO" id="GO:0004820">
    <property type="term" value="F:glycine-tRNA ligase activity"/>
    <property type="evidence" value="ECO:0007669"/>
    <property type="project" value="UniProtKB-UniRule"/>
</dbReference>
<dbReference type="STRING" id="1616.IV73_GL000862"/>
<dbReference type="HAMAP" id="MF_00255">
    <property type="entry name" value="Gly_tRNA_synth_beta"/>
    <property type="match status" value="1"/>
</dbReference>
<keyword evidence="3 8" id="KW-0547">Nucleotide-binding</keyword>
<evidence type="ECO:0000313" key="9">
    <source>
        <dbReference type="EMBL" id="KRN75102.1"/>
    </source>
</evidence>
<keyword evidence="4 8" id="KW-0067">ATP-binding</keyword>
<evidence type="ECO:0000256" key="8">
    <source>
        <dbReference type="HAMAP-Rule" id="MF_00255"/>
    </source>
</evidence>
<evidence type="ECO:0000313" key="10">
    <source>
        <dbReference type="Proteomes" id="UP000051655"/>
    </source>
</evidence>
<comment type="subcellular location">
    <subcellularLocation>
        <location evidence="8">Cytoplasm</location>
    </subcellularLocation>
</comment>
<dbReference type="GO" id="GO:0005524">
    <property type="term" value="F:ATP binding"/>
    <property type="evidence" value="ECO:0007669"/>
    <property type="project" value="UniProtKB-UniRule"/>
</dbReference>
<dbReference type="EMBL" id="JQBP01000003">
    <property type="protein sequence ID" value="KRN75102.1"/>
    <property type="molecule type" value="Genomic_DNA"/>
</dbReference>
<dbReference type="PATRIC" id="fig|1616.3.peg.882"/>
<evidence type="ECO:0000256" key="1">
    <source>
        <dbReference type="ARBA" id="ARBA00008226"/>
    </source>
</evidence>
<keyword evidence="6 8" id="KW-0030">Aminoacyl-tRNA synthetase</keyword>
<dbReference type="InterPro" id="IPR006194">
    <property type="entry name" value="Gly-tRNA-synth_heterodimer"/>
</dbReference>
<name>A0A0R2JCP9_9LACO</name>
<dbReference type="PANTHER" id="PTHR30075">
    <property type="entry name" value="GLYCYL-TRNA SYNTHETASE"/>
    <property type="match status" value="1"/>
</dbReference>
<proteinExistence type="inferred from homology"/>
<organism evidence="9 10">
    <name type="scientific">Weissella kandleri</name>
    <dbReference type="NCBI Taxonomy" id="1616"/>
    <lineage>
        <taxon>Bacteria</taxon>
        <taxon>Bacillati</taxon>
        <taxon>Bacillota</taxon>
        <taxon>Bacilli</taxon>
        <taxon>Lactobacillales</taxon>
        <taxon>Lactobacillaceae</taxon>
        <taxon>Weissella</taxon>
    </lineage>
</organism>
<gene>
    <name evidence="8" type="primary">glyS</name>
    <name evidence="9" type="ORF">IV73_GL000862</name>
</gene>
<keyword evidence="5 8" id="KW-0648">Protein biosynthesis</keyword>
<evidence type="ECO:0000256" key="2">
    <source>
        <dbReference type="ARBA" id="ARBA00022598"/>
    </source>
</evidence>
<comment type="catalytic activity">
    <reaction evidence="7 8">
        <text>tRNA(Gly) + glycine + ATP = glycyl-tRNA(Gly) + AMP + diphosphate</text>
        <dbReference type="Rhea" id="RHEA:16013"/>
        <dbReference type="Rhea" id="RHEA-COMP:9664"/>
        <dbReference type="Rhea" id="RHEA-COMP:9683"/>
        <dbReference type="ChEBI" id="CHEBI:30616"/>
        <dbReference type="ChEBI" id="CHEBI:33019"/>
        <dbReference type="ChEBI" id="CHEBI:57305"/>
        <dbReference type="ChEBI" id="CHEBI:78442"/>
        <dbReference type="ChEBI" id="CHEBI:78522"/>
        <dbReference type="ChEBI" id="CHEBI:456215"/>
        <dbReference type="EC" id="6.1.1.14"/>
    </reaction>
</comment>
<reference evidence="9 10" key="1">
    <citation type="journal article" date="2015" name="Genome Announc.">
        <title>Expanding the biotechnology potential of lactobacilli through comparative genomics of 213 strains and associated genera.</title>
        <authorList>
            <person name="Sun Z."/>
            <person name="Harris H.M."/>
            <person name="McCann A."/>
            <person name="Guo C."/>
            <person name="Argimon S."/>
            <person name="Zhang W."/>
            <person name="Yang X."/>
            <person name="Jeffery I.B."/>
            <person name="Cooney J.C."/>
            <person name="Kagawa T.F."/>
            <person name="Liu W."/>
            <person name="Song Y."/>
            <person name="Salvetti E."/>
            <person name="Wrobel A."/>
            <person name="Rasinkangas P."/>
            <person name="Parkhill J."/>
            <person name="Rea M.C."/>
            <person name="O'Sullivan O."/>
            <person name="Ritari J."/>
            <person name="Douillard F.P."/>
            <person name="Paul Ross R."/>
            <person name="Yang R."/>
            <person name="Briner A.E."/>
            <person name="Felis G.E."/>
            <person name="de Vos W.M."/>
            <person name="Barrangou R."/>
            <person name="Klaenhammer T.R."/>
            <person name="Caufield P.W."/>
            <person name="Cui Y."/>
            <person name="Zhang H."/>
            <person name="O'Toole P.W."/>
        </authorList>
    </citation>
    <scope>NUCLEOTIDE SEQUENCE [LARGE SCALE GENOMIC DNA]</scope>
    <source>
        <strain evidence="9 10">DSM 20593</strain>
    </source>
</reference>
<keyword evidence="10" id="KW-1185">Reference proteome</keyword>
<dbReference type="GO" id="GO:0005829">
    <property type="term" value="C:cytosol"/>
    <property type="evidence" value="ECO:0007669"/>
    <property type="project" value="TreeGrafter"/>
</dbReference>
<protein>
    <recommendedName>
        <fullName evidence="8">Glycine--tRNA ligase beta subunit</fullName>
        <ecNumber evidence="8">6.1.1.14</ecNumber>
    </recommendedName>
    <alternativeName>
        <fullName evidence="8">Glycyl-tRNA synthetase beta subunit</fullName>
        <shortName evidence="8">GlyRS</shortName>
    </alternativeName>
</protein>
<dbReference type="SUPFAM" id="SSF109604">
    <property type="entry name" value="HD-domain/PDEase-like"/>
    <property type="match status" value="1"/>
</dbReference>
<comment type="caution">
    <text evidence="9">The sequence shown here is derived from an EMBL/GenBank/DDBJ whole genome shotgun (WGS) entry which is preliminary data.</text>
</comment>
<accession>A0A0R2JCP9</accession>
<evidence type="ECO:0000256" key="4">
    <source>
        <dbReference type="ARBA" id="ARBA00022840"/>
    </source>
</evidence>
<dbReference type="OrthoDB" id="9775440at2"/>
<dbReference type="InterPro" id="IPR015944">
    <property type="entry name" value="Gly-tRNA-synth_bsu"/>
</dbReference>
<comment type="similarity">
    <text evidence="1 8">Belongs to the class-II aminoacyl-tRNA synthetase family.</text>
</comment>
<dbReference type="Pfam" id="PF02092">
    <property type="entry name" value="tRNA_synt_2f"/>
    <property type="match status" value="1"/>
</dbReference>
<dbReference type="PRINTS" id="PR01045">
    <property type="entry name" value="TRNASYNTHGB"/>
</dbReference>
<dbReference type="AlphaFoldDB" id="A0A0R2JCP9"/>
<evidence type="ECO:0000256" key="5">
    <source>
        <dbReference type="ARBA" id="ARBA00022917"/>
    </source>
</evidence>
<sequence>MSEFLMEIGLEEIPAHLATPAIDQLVERSAAFLKEQRLAFSGIDHYSTPRRLAILVHDVAKRADDFEEELKGPIKRAALDADGNFTKAAAGFARGKGMTTDDIVFKEFNGQEFVTLTRHEDGKPAAEVLAGFDAVVKAMTFSTTMKWSRHTFEYVRPIRWMVALLDEQVVNFNVLDVKTGRTSRGHRFLGHDVEIKTASSYAKQLADQFVIVDANTRKNLIQTQIQQLAAEHAWQVVMDADLLEEVNNIVEYPTAFAGQFDAEYLQLPDEVLITSMREHQRFFHVQDQAGQLLPDFVSVRNGNDQHLDNVMAGNEKVLVARLEDAKFFYQEDQKHSIDYYNEKLEVVSFHEKLGSVAAHTRRTKQLALQLGQALGVNADNQATIARASEIYKFDLMTGMVGEFDELQGVMGEKYAQLFLETPAVGQAIREHYLPISADGALPESVAGQVLAVADKLDTLLSFFAGDMVPSGSNDPYALRRAAAGVVAIMSAEQWHVDLMQLLTDYIEKLQATPDLKGLPEDILNNLMDQREVVLQFLTDRVVKDLQRQGIRRDIITAVTNNQNPDMTGMLEAAQVLQAQVEQANFRAGVEALTRVVRLTSKNPVDASIDPVLFENQAEQDLQAAMDQFAPTNLTQRLQALLGLTDLITEYFNETMVMVEDAAVQTNRLATLAQVSNATKPLANFLDLQVK</sequence>
<dbReference type="Proteomes" id="UP000051655">
    <property type="component" value="Unassembled WGS sequence"/>
</dbReference>
<dbReference type="PANTHER" id="PTHR30075:SF2">
    <property type="entry name" value="GLYCINE--TRNA LIGASE, CHLOROPLASTIC_MITOCHONDRIAL 2"/>
    <property type="match status" value="1"/>
</dbReference>
<evidence type="ECO:0000256" key="3">
    <source>
        <dbReference type="ARBA" id="ARBA00022741"/>
    </source>
</evidence>
<dbReference type="PROSITE" id="PS50861">
    <property type="entry name" value="AA_TRNA_LIGASE_II_GLYAB"/>
    <property type="match status" value="1"/>
</dbReference>
<comment type="subunit">
    <text evidence="8">Tetramer of two alpha and two beta subunits.</text>
</comment>
<keyword evidence="2 8" id="KW-0436">Ligase</keyword>
<dbReference type="RefSeq" id="WP_057755262.1">
    <property type="nucleotide sequence ID" value="NZ_JQBP01000003.1"/>
</dbReference>
<dbReference type="NCBIfam" id="TIGR00211">
    <property type="entry name" value="glyS"/>
    <property type="match status" value="1"/>
</dbReference>
<keyword evidence="8" id="KW-0963">Cytoplasm</keyword>
<evidence type="ECO:0000256" key="6">
    <source>
        <dbReference type="ARBA" id="ARBA00023146"/>
    </source>
</evidence>